<evidence type="ECO:0008006" key="3">
    <source>
        <dbReference type="Google" id="ProtNLM"/>
    </source>
</evidence>
<keyword evidence="2" id="KW-1185">Reference proteome</keyword>
<accession>A0ABW2LB11</accession>
<organism evidence="1 2">
    <name type="scientific">Haloferula chungangensis</name>
    <dbReference type="NCBI Taxonomy" id="1048331"/>
    <lineage>
        <taxon>Bacteria</taxon>
        <taxon>Pseudomonadati</taxon>
        <taxon>Verrucomicrobiota</taxon>
        <taxon>Verrucomicrobiia</taxon>
        <taxon>Verrucomicrobiales</taxon>
        <taxon>Verrucomicrobiaceae</taxon>
        <taxon>Haloferula</taxon>
    </lineage>
</organism>
<evidence type="ECO:0000313" key="2">
    <source>
        <dbReference type="Proteomes" id="UP001596472"/>
    </source>
</evidence>
<reference evidence="2" key="1">
    <citation type="journal article" date="2019" name="Int. J. Syst. Evol. Microbiol.">
        <title>The Global Catalogue of Microorganisms (GCM) 10K type strain sequencing project: providing services to taxonomists for standard genome sequencing and annotation.</title>
        <authorList>
            <consortium name="The Broad Institute Genomics Platform"/>
            <consortium name="The Broad Institute Genome Sequencing Center for Infectious Disease"/>
            <person name="Wu L."/>
            <person name="Ma J."/>
        </authorList>
    </citation>
    <scope>NUCLEOTIDE SEQUENCE [LARGE SCALE GENOMIC DNA]</scope>
    <source>
        <strain evidence="2">CGMCC 4.1467</strain>
    </source>
</reference>
<gene>
    <name evidence="1" type="ORF">ACFQY0_14195</name>
</gene>
<proteinExistence type="predicted"/>
<name>A0ABW2LB11_9BACT</name>
<dbReference type="EMBL" id="JBHTBS010000007">
    <property type="protein sequence ID" value="MFC7338340.1"/>
    <property type="molecule type" value="Genomic_DNA"/>
</dbReference>
<evidence type="ECO:0000313" key="1">
    <source>
        <dbReference type="EMBL" id="MFC7338340.1"/>
    </source>
</evidence>
<sequence length="64" mass="7168">MSTTTTITKACAECIHWNSGVSGDGECRRHAPQLISFEVDDDVKVESRFPTTSQDDWCGDFEKK</sequence>
<dbReference type="Proteomes" id="UP001596472">
    <property type="component" value="Unassembled WGS sequence"/>
</dbReference>
<dbReference type="RefSeq" id="WP_379713565.1">
    <property type="nucleotide sequence ID" value="NZ_JBHTBS010000007.1"/>
</dbReference>
<protein>
    <recommendedName>
        <fullName evidence="3">Benzylsuccinate synthase</fullName>
    </recommendedName>
</protein>
<comment type="caution">
    <text evidence="1">The sequence shown here is derived from an EMBL/GenBank/DDBJ whole genome shotgun (WGS) entry which is preliminary data.</text>
</comment>